<dbReference type="Pfam" id="PF13879">
    <property type="entry name" value="Hmw_CFAP97"/>
    <property type="match status" value="1"/>
</dbReference>
<evidence type="ECO:0000313" key="3">
    <source>
        <dbReference type="EMBL" id="KAK8860672.1"/>
    </source>
</evidence>
<proteinExistence type="inferred from homology"/>
<protein>
    <submittedName>
        <fullName evidence="3">Uncharacterized protein</fullName>
    </submittedName>
</protein>
<comment type="caution">
    <text evidence="3">The sequence shown here is derived from an EMBL/GenBank/DDBJ whole genome shotgun (WGS) entry which is preliminary data.</text>
</comment>
<feature type="region of interest" description="Disordered" evidence="2">
    <location>
        <begin position="170"/>
        <end position="347"/>
    </location>
</feature>
<feature type="compositionally biased region" description="Low complexity" evidence="2">
    <location>
        <begin position="177"/>
        <end position="199"/>
    </location>
</feature>
<name>A0ABR2IC76_9EUKA</name>
<dbReference type="EMBL" id="JAPFFF010000018">
    <property type="protein sequence ID" value="KAK8860672.1"/>
    <property type="molecule type" value="Genomic_DNA"/>
</dbReference>
<evidence type="ECO:0000256" key="2">
    <source>
        <dbReference type="SAM" id="MobiDB-lite"/>
    </source>
</evidence>
<gene>
    <name evidence="3" type="ORF">M9Y10_012337</name>
</gene>
<dbReference type="PANTHER" id="PTHR33768">
    <property type="entry name" value="MIP11318P"/>
    <property type="match status" value="1"/>
</dbReference>
<comment type="similarity">
    <text evidence="1">Belongs to the CFAP97 family.</text>
</comment>
<feature type="compositionally biased region" description="Acidic residues" evidence="2">
    <location>
        <begin position="268"/>
        <end position="290"/>
    </location>
</feature>
<evidence type="ECO:0000256" key="1">
    <source>
        <dbReference type="ARBA" id="ARBA00008315"/>
    </source>
</evidence>
<accession>A0ABR2IC76</accession>
<feature type="compositionally biased region" description="Gly residues" evidence="2">
    <location>
        <begin position="250"/>
        <end position="262"/>
    </location>
</feature>
<feature type="compositionally biased region" description="Basic and acidic residues" evidence="2">
    <location>
        <begin position="325"/>
        <end position="340"/>
    </location>
</feature>
<reference evidence="3 4" key="1">
    <citation type="submission" date="2024-04" db="EMBL/GenBank/DDBJ databases">
        <title>Tritrichomonas musculus Genome.</title>
        <authorList>
            <person name="Alves-Ferreira E."/>
            <person name="Grigg M."/>
            <person name="Lorenzi H."/>
            <person name="Galac M."/>
        </authorList>
    </citation>
    <scope>NUCLEOTIDE SEQUENCE [LARGE SCALE GENOMIC DNA]</scope>
    <source>
        <strain evidence="3 4">EAF2021</strain>
    </source>
</reference>
<organism evidence="3 4">
    <name type="scientific">Tritrichomonas musculus</name>
    <dbReference type="NCBI Taxonomy" id="1915356"/>
    <lineage>
        <taxon>Eukaryota</taxon>
        <taxon>Metamonada</taxon>
        <taxon>Parabasalia</taxon>
        <taxon>Tritrichomonadida</taxon>
        <taxon>Tritrichomonadidae</taxon>
        <taxon>Tritrichomonas</taxon>
    </lineage>
</organism>
<feature type="compositionally biased region" description="Low complexity" evidence="2">
    <location>
        <begin position="312"/>
        <end position="324"/>
    </location>
</feature>
<dbReference type="InterPro" id="IPR038792">
    <property type="entry name" value="CFAP97D1/2"/>
</dbReference>
<dbReference type="InterPro" id="IPR029488">
    <property type="entry name" value="Hmw/CFAP97"/>
</dbReference>
<dbReference type="PANTHER" id="PTHR33768:SF3">
    <property type="entry name" value="MIP11318P"/>
    <property type="match status" value="1"/>
</dbReference>
<keyword evidence="4" id="KW-1185">Reference proteome</keyword>
<sequence length="347" mass="39472">MYRQYKYLPEVNRPCCRATRSREYQAHIDALHRIQTHKGAIDTSHPNTPQTIGRNYKRYEHEKQRNLQIRKDNMRLIGKMDKISREEHYPRAPPQRPYTLQGSRQKDEMRKITHENHKLLNAVQDRKPILNRNDWLMHRLDHQYQLNKMSEYKQTVPMSEIMKQELRTSQGFGGSSYAGSTRRSSAASTARKSYSRSSRGQLEDEANDRADTLLGNSGHEEDGPLEDQFNQNANGLLGGEEEENRSQGGHSQGGQSQGGHSQGGQSQEGEDQNEPDQNENQDENQEENQEASDRQSTASKNSKGRLEEHMENAANGLFGNAGNNESEKSDKGELEQHVDDTASALLG</sequence>
<dbReference type="Proteomes" id="UP001470230">
    <property type="component" value="Unassembled WGS sequence"/>
</dbReference>
<evidence type="ECO:0000313" key="4">
    <source>
        <dbReference type="Proteomes" id="UP001470230"/>
    </source>
</evidence>